<keyword evidence="8" id="KW-0131">Cell cycle</keyword>
<gene>
    <name evidence="11" type="ORF">EW146_g6502</name>
</gene>
<keyword evidence="3" id="KW-0158">Chromosome</keyword>
<keyword evidence="4" id="KW-0132">Cell division</keyword>
<evidence type="ECO:0000256" key="6">
    <source>
        <dbReference type="ARBA" id="ARBA00022838"/>
    </source>
</evidence>
<dbReference type="Proteomes" id="UP000310158">
    <property type="component" value="Unassembled WGS sequence"/>
</dbReference>
<evidence type="ECO:0000256" key="1">
    <source>
        <dbReference type="ARBA" id="ARBA00004123"/>
    </source>
</evidence>
<comment type="caution">
    <text evidence="11">The sequence shown here is derived from an EMBL/GenBank/DDBJ whole genome shotgun (WGS) entry which is preliminary data.</text>
</comment>
<dbReference type="GO" id="GO:0005634">
    <property type="term" value="C:nucleus"/>
    <property type="evidence" value="ECO:0007669"/>
    <property type="project" value="UniProtKB-SubCell"/>
</dbReference>
<dbReference type="EMBL" id="SGPL01000328">
    <property type="protein sequence ID" value="THH13750.1"/>
    <property type="molecule type" value="Genomic_DNA"/>
</dbReference>
<dbReference type="Pfam" id="PF03980">
    <property type="entry name" value="Nnf1"/>
    <property type="match status" value="1"/>
</dbReference>
<evidence type="ECO:0000256" key="4">
    <source>
        <dbReference type="ARBA" id="ARBA00022618"/>
    </source>
</evidence>
<dbReference type="GO" id="GO:0051301">
    <property type="term" value="P:cell division"/>
    <property type="evidence" value="ECO:0007669"/>
    <property type="project" value="UniProtKB-KW"/>
</dbReference>
<comment type="subcellular location">
    <subcellularLocation>
        <location evidence="2">Chromosome</location>
        <location evidence="2">Centromere</location>
        <location evidence="2">Kinetochore</location>
    </subcellularLocation>
    <subcellularLocation>
        <location evidence="1">Nucleus</location>
    </subcellularLocation>
</comment>
<protein>
    <submittedName>
        <fullName evidence="11">Uncharacterized protein</fullName>
    </submittedName>
</protein>
<dbReference type="InterPro" id="IPR007128">
    <property type="entry name" value="PMF1/Nnf1"/>
</dbReference>
<keyword evidence="12" id="KW-1185">Reference proteome</keyword>
<evidence type="ECO:0000256" key="2">
    <source>
        <dbReference type="ARBA" id="ARBA00004629"/>
    </source>
</evidence>
<evidence type="ECO:0000256" key="7">
    <source>
        <dbReference type="ARBA" id="ARBA00023242"/>
    </source>
</evidence>
<keyword evidence="5" id="KW-0498">Mitosis</keyword>
<evidence type="ECO:0000256" key="9">
    <source>
        <dbReference type="ARBA" id="ARBA00023328"/>
    </source>
</evidence>
<evidence type="ECO:0000256" key="5">
    <source>
        <dbReference type="ARBA" id="ARBA00022776"/>
    </source>
</evidence>
<dbReference type="PANTHER" id="PTHR15459">
    <property type="entry name" value="POLYAMINE-MODULATED FACTOR 1"/>
    <property type="match status" value="1"/>
</dbReference>
<evidence type="ECO:0000256" key="10">
    <source>
        <dbReference type="SAM" id="Coils"/>
    </source>
</evidence>
<dbReference type="GO" id="GO:0000444">
    <property type="term" value="C:MIS12/MIND type complex"/>
    <property type="evidence" value="ECO:0007669"/>
    <property type="project" value="InterPro"/>
</dbReference>
<reference evidence="11 12" key="1">
    <citation type="submission" date="2019-02" db="EMBL/GenBank/DDBJ databases">
        <title>Genome sequencing of the rare red list fungi Bondarzewia mesenterica.</title>
        <authorList>
            <person name="Buettner E."/>
            <person name="Kellner H."/>
        </authorList>
    </citation>
    <scope>NUCLEOTIDE SEQUENCE [LARGE SCALE GENOMIC DNA]</scope>
    <source>
        <strain evidence="11 12">DSM 108281</strain>
    </source>
</reference>
<evidence type="ECO:0000313" key="11">
    <source>
        <dbReference type="EMBL" id="THH13750.1"/>
    </source>
</evidence>
<keyword evidence="9" id="KW-0137">Centromere</keyword>
<keyword evidence="7" id="KW-0539">Nucleus</keyword>
<evidence type="ECO:0000256" key="8">
    <source>
        <dbReference type="ARBA" id="ARBA00023306"/>
    </source>
</evidence>
<dbReference type="GO" id="GO:0007059">
    <property type="term" value="P:chromosome segregation"/>
    <property type="evidence" value="ECO:0007669"/>
    <property type="project" value="TreeGrafter"/>
</dbReference>
<evidence type="ECO:0000256" key="3">
    <source>
        <dbReference type="ARBA" id="ARBA00022454"/>
    </source>
</evidence>
<accession>A0A4S4LU15</accession>
<keyword evidence="6" id="KW-0995">Kinetochore</keyword>
<dbReference type="PANTHER" id="PTHR15459:SF3">
    <property type="entry name" value="POLYAMINE-MODULATED FACTOR 1"/>
    <property type="match status" value="1"/>
</dbReference>
<evidence type="ECO:0000313" key="12">
    <source>
        <dbReference type="Proteomes" id="UP000310158"/>
    </source>
</evidence>
<name>A0A4S4LU15_9AGAM</name>
<keyword evidence="10" id="KW-0175">Coiled coil</keyword>
<dbReference type="AlphaFoldDB" id="A0A4S4LU15"/>
<proteinExistence type="predicted"/>
<dbReference type="OrthoDB" id="18453at2759"/>
<organism evidence="11 12">
    <name type="scientific">Bondarzewia mesenterica</name>
    <dbReference type="NCBI Taxonomy" id="1095465"/>
    <lineage>
        <taxon>Eukaryota</taxon>
        <taxon>Fungi</taxon>
        <taxon>Dikarya</taxon>
        <taxon>Basidiomycota</taxon>
        <taxon>Agaricomycotina</taxon>
        <taxon>Agaricomycetes</taxon>
        <taxon>Russulales</taxon>
        <taxon>Bondarzewiaceae</taxon>
        <taxon>Bondarzewia</taxon>
    </lineage>
</organism>
<feature type="coiled-coil region" evidence="10">
    <location>
        <begin position="103"/>
        <end position="140"/>
    </location>
</feature>
<sequence>MASNASVPGPSKRWTHFYAALQLAIQRSAHKWTYEDFVECFPLWCEEEKNGASGVFNTVSRFVDNETTKLCDELFANYDKGGARKDIWRPDLLPRAAVRARTIPLLEQERDRLRTQLAELEEKNMRLQAKMQENVKARTEADENVAEMFAFFDEVYEKWKELPIEDMRSWTLQMTETQSAIHPPP</sequence>